<dbReference type="Proteomes" id="UP001497535">
    <property type="component" value="Unassembled WGS sequence"/>
</dbReference>
<accession>A0ACB1ACS8</accession>
<evidence type="ECO:0000313" key="1">
    <source>
        <dbReference type="EMBL" id="CAK5088826.1"/>
    </source>
</evidence>
<protein>
    <submittedName>
        <fullName evidence="1">Uncharacterized protein</fullName>
    </submittedName>
</protein>
<keyword evidence="2" id="KW-1185">Reference proteome</keyword>
<organism evidence="1 2">
    <name type="scientific">Meloidogyne enterolobii</name>
    <name type="common">Root-knot nematode worm</name>
    <name type="synonym">Meloidogyne mayaguensis</name>
    <dbReference type="NCBI Taxonomy" id="390850"/>
    <lineage>
        <taxon>Eukaryota</taxon>
        <taxon>Metazoa</taxon>
        <taxon>Ecdysozoa</taxon>
        <taxon>Nematoda</taxon>
        <taxon>Chromadorea</taxon>
        <taxon>Rhabditida</taxon>
        <taxon>Tylenchina</taxon>
        <taxon>Tylenchomorpha</taxon>
        <taxon>Tylenchoidea</taxon>
        <taxon>Meloidogynidae</taxon>
        <taxon>Meloidogyninae</taxon>
        <taxon>Meloidogyne</taxon>
    </lineage>
</organism>
<evidence type="ECO:0000313" key="2">
    <source>
        <dbReference type="Proteomes" id="UP001497535"/>
    </source>
</evidence>
<proteinExistence type="predicted"/>
<comment type="caution">
    <text evidence="1">The sequence shown here is derived from an EMBL/GenBank/DDBJ whole genome shotgun (WGS) entry which is preliminary data.</text>
</comment>
<gene>
    <name evidence="1" type="ORF">MENTE1834_LOCUS36512</name>
</gene>
<dbReference type="EMBL" id="CAVMJV010000074">
    <property type="protein sequence ID" value="CAK5088826.1"/>
    <property type="molecule type" value="Genomic_DNA"/>
</dbReference>
<sequence length="61" mass="7075">MKRHTIRITPGVMLIKVLRKLLVDKQYVLNDTNIPFFNPAYVINTTHDGMQVPVCIGKKFF</sequence>
<reference evidence="1" key="1">
    <citation type="submission" date="2023-11" db="EMBL/GenBank/DDBJ databases">
        <authorList>
            <person name="Poullet M."/>
        </authorList>
    </citation>
    <scope>NUCLEOTIDE SEQUENCE</scope>
    <source>
        <strain evidence="1">E1834</strain>
    </source>
</reference>
<name>A0ACB1ACS8_MELEN</name>